<dbReference type="SUPFAM" id="SSF140931">
    <property type="entry name" value="Fic-like"/>
    <property type="match status" value="1"/>
</dbReference>
<dbReference type="InterPro" id="IPR003812">
    <property type="entry name" value="Fido"/>
</dbReference>
<sequence length="247" mass="29299">MEKGLLESERLHYNELRGMSEDSKCEQIEHSFLIQFIFDMMSLDGKCKLTKEEIAHLIDKKIIVSTLSEREQKEVLNLVSAYEFIKKLTIQRRRMSEELLKDIHEILFDGILQGGRYRNVNLQLSNSRHQPPDYVKVYDRMKKYFFDLERFRGTTVEKAAFAHAGLSKIHPFIEGNQRLARLIMNYYLLFDGYIALTIEETEKNEYMKSIDTFKEEKDLESLISFLIKKLLERYNDLIDVLESTYEV</sequence>
<evidence type="ECO:0000259" key="2">
    <source>
        <dbReference type="PROSITE" id="PS51459"/>
    </source>
</evidence>
<name>U4KK41_ALTPJ</name>
<dbReference type="InterPro" id="IPR040198">
    <property type="entry name" value="Fido_containing"/>
</dbReference>
<gene>
    <name evidence="3" type="ORF">BN85404220</name>
</gene>
<keyword evidence="4" id="KW-1185">Reference proteome</keyword>
<dbReference type="PANTHER" id="PTHR13504:SF38">
    <property type="entry name" value="FIDO DOMAIN-CONTAINING PROTEIN"/>
    <property type="match status" value="1"/>
</dbReference>
<feature type="active site" evidence="1">
    <location>
        <position position="170"/>
    </location>
</feature>
<protein>
    <submittedName>
        <fullName evidence="3">Cell filamentation protein (Filamentation induced by cAMP protein Fic)</fullName>
    </submittedName>
</protein>
<dbReference type="RefSeq" id="WP_026657006.1">
    <property type="nucleotide sequence ID" value="NC_022538.1"/>
</dbReference>
<feature type="domain" description="Fido" evidence="2">
    <location>
        <begin position="95"/>
        <end position="228"/>
    </location>
</feature>
<dbReference type="Proteomes" id="UP000032740">
    <property type="component" value="Chromosome"/>
</dbReference>
<dbReference type="AlphaFoldDB" id="U4KK41"/>
<dbReference type="Gene3D" id="1.10.3290.10">
    <property type="entry name" value="Fido-like domain"/>
    <property type="match status" value="1"/>
</dbReference>
<dbReference type="OrthoDB" id="9813719at2"/>
<reference evidence="3 4" key="1">
    <citation type="journal article" date="2013" name="J. Mol. Microbiol. Biotechnol.">
        <title>Analysis of the Complete Genomes of Acholeplasma brassicae , A. palmae and A. laidlawii and Their Comparison to the Obligate Parasites from ' Candidatus Phytoplasma'.</title>
        <authorList>
            <person name="Kube M."/>
            <person name="Siewert C."/>
            <person name="Migdoll A.M."/>
            <person name="Duduk B."/>
            <person name="Holz S."/>
            <person name="Rabus R."/>
            <person name="Seemuller E."/>
            <person name="Mitrovic J."/>
            <person name="Muller I."/>
            <person name="Buttner C."/>
            <person name="Reinhardt R."/>
        </authorList>
    </citation>
    <scope>NUCLEOTIDE SEQUENCE [LARGE SCALE GENOMIC DNA]</scope>
    <source>
        <strain evidence="3 4">J233</strain>
    </source>
</reference>
<proteinExistence type="predicted"/>
<dbReference type="EMBL" id="FO681347">
    <property type="protein sequence ID" value="CCV63999.1"/>
    <property type="molecule type" value="Genomic_DNA"/>
</dbReference>
<organism evidence="3 4">
    <name type="scientific">Alteracholeplasma palmae (strain ATCC 49389 / J233)</name>
    <name type="common">Acholeplasma palmae</name>
    <dbReference type="NCBI Taxonomy" id="1318466"/>
    <lineage>
        <taxon>Bacteria</taxon>
        <taxon>Bacillati</taxon>
        <taxon>Mycoplasmatota</taxon>
        <taxon>Mollicutes</taxon>
        <taxon>Acholeplasmatales</taxon>
        <taxon>Acholeplasmataceae</taxon>
        <taxon>Acholeplasma</taxon>
    </lineage>
</organism>
<dbReference type="InterPro" id="IPR036597">
    <property type="entry name" value="Fido-like_dom_sf"/>
</dbReference>
<evidence type="ECO:0000313" key="3">
    <source>
        <dbReference type="EMBL" id="CCV63999.1"/>
    </source>
</evidence>
<dbReference type="KEGG" id="apal:BN85404220"/>
<dbReference type="PROSITE" id="PS51459">
    <property type="entry name" value="FIDO"/>
    <property type="match status" value="1"/>
</dbReference>
<accession>U4KK41</accession>
<evidence type="ECO:0000256" key="1">
    <source>
        <dbReference type="PIRSR" id="PIRSR640198-1"/>
    </source>
</evidence>
<dbReference type="PANTHER" id="PTHR13504">
    <property type="entry name" value="FIDO DOMAIN-CONTAINING PROTEIN DDB_G0283145"/>
    <property type="match status" value="1"/>
</dbReference>
<dbReference type="STRING" id="1318466.BN85404220"/>
<dbReference type="Pfam" id="PF02661">
    <property type="entry name" value="Fic"/>
    <property type="match status" value="1"/>
</dbReference>
<evidence type="ECO:0000313" key="4">
    <source>
        <dbReference type="Proteomes" id="UP000032740"/>
    </source>
</evidence>
<dbReference type="HOGENOM" id="CLU_040460_3_2_14"/>